<evidence type="ECO:0000313" key="15">
    <source>
        <dbReference type="EMBL" id="PIL30550.1"/>
    </source>
</evidence>
<organism evidence="15 16">
    <name type="scientific">Ganoderma sinense ZZ0214-1</name>
    <dbReference type="NCBI Taxonomy" id="1077348"/>
    <lineage>
        <taxon>Eukaryota</taxon>
        <taxon>Fungi</taxon>
        <taxon>Dikarya</taxon>
        <taxon>Basidiomycota</taxon>
        <taxon>Agaricomycotina</taxon>
        <taxon>Agaricomycetes</taxon>
        <taxon>Polyporales</taxon>
        <taxon>Polyporaceae</taxon>
        <taxon>Ganoderma</taxon>
    </lineage>
</organism>
<dbReference type="GO" id="GO:0003677">
    <property type="term" value="F:DNA binding"/>
    <property type="evidence" value="ECO:0007669"/>
    <property type="project" value="UniProtKB-KW"/>
</dbReference>
<keyword evidence="3" id="KW-0677">Repeat</keyword>
<dbReference type="SUPFAM" id="SSF48371">
    <property type="entry name" value="ARM repeat"/>
    <property type="match status" value="1"/>
</dbReference>
<keyword evidence="6" id="KW-0347">Helicase</keyword>
<name>A0A2G8S9V9_9APHY</name>
<evidence type="ECO:0000256" key="7">
    <source>
        <dbReference type="ARBA" id="ARBA00022840"/>
    </source>
</evidence>
<dbReference type="EMBL" id="AYKW01000014">
    <property type="protein sequence ID" value="PIL30550.1"/>
    <property type="molecule type" value="Genomic_DNA"/>
</dbReference>
<sequence length="1950" mass="214718">MTSRLDRLLLLLDTGSSASVRTTAAKQLAQLAAKSVISDVALVEDDVKTTRQHVSIGDSSGWPELMAVVARILPYLHSRSHETRSAASTALSQIFTLVPVWRPSADADSQPYGACTALPPPDFPTFSVRELMEKGTLLLASSGKEFQKPTGILASSSEVKKARKEAMGRLGLDFLESVGGADDMDLDKELAADETDGGDVEMAAPPPPPAPASVPIPIKAEEDGPPSSPTDEFLDPVKVKKEVGRSKSSTPQAAPSPAPTSEDTTALSARERNRLKRKRKPGNAAVVGAPPPTQGSGAKFQATAAGGNKARLVASDDPATPKQQLDSPKSPTEGPSQDRVIIDPTKGGAVAPKAQSKSKALEVQHGTWIWDGLVKLLEVDLFSVAWEVRHGAAMALREVLKLQGKYGGMKADLSWDENMIAHERWCNDLAVKFLCIFILDRFGDFVSDQVVAPVRETVSQTLASLLLHMPRRSVLHVHGVLLQMIRQDFPIPVKPTNGKTFSKNGDKSHVWEVRHAGLLGIKYEVAVRSDLVSLDVPEVDGMDVDDGKEVLRGVVDAAVLGLGDRDDDVRSVAASCLLPVAAYLVERLPEELGRVLAVLWSCLSDMKDDLSSSVGGVMDLLGQLVTKKQVIEIIADKSQSHPITVLAPTLFPFFRHTIANVRYAVVKTLHTFMTVESLPRGWISVPFLRLLFQNLLVEERADIRDATLQTWREVLSIMSDKGDWLGNALSQQMLLDWYGLLMTPLGLSLDSASFYDPTVSSDNSAPTERHNVDKNMLAQDLSLVPVEVVIQARLATSEALAHIIAFWPSSDADGFPSVDDTFRPILEHYIDSPSMLQKFLAAIIAECWAREHDARTQPDAPTLIESSPLAAELSQKTLAFLQAEPPAAYHEMAFTLARIHGECYNLLQSFLFDCKVPAAAIPSLGTEIDVTGTKAGCFTIETAQAAVGRMFDALRESLGRTKKRELAIIKDKRLKVVASIERYTEVKAQYDVRVAAAFAAAFVAFRGTPDKVSPIVKGIMNSIKNEENLDLQTHSAAAVAAFVEFCVNRDLTQPPEKIVKNLCTFLCQDVEQTPTFLHNRKTLNGVLSFNKHASVAQNGKDRANGTEDPAKARLSRRGARLAFEKLSAKFGPKLLEAIPKMWPAMAGGLLGACSTDSVSKMDERIEKREGQDVIDSLSVLEAVVPTFHADLSHHFVELFPHVILALRSRFAIVRQSAARCFSTVCDVLTGDAMRYVIEKVVPFLGDASVLANRQGAIELIYHIVQKLDIKALPYVIFMVVPVLGRMSDPDDDVRATATNTFASLVKMVPLEAGLPDPPNFPEDLLKRREEERQFLMQLLDGSKVEQYTIPVTIKAELRKYQQEGVNWLAFLAKYQLHGILCDDMGLGKTLQSICILASKHNERAQKYKQTKSPDSKHLPSLIVCPPTLTGHWYYEILKYTENLKPVLYTGNSRERYKILNKLKTYDVVVTSYEVVRNDISSLQDINWHYCILDEGHIIKNAKTKLTKAVKQVKAVHRLILSGTPIQNNVLELWSLFDFLMPGFLGTESSFNERFSKPILSNRDGKAKTGEAAALALEALHKQVLPFLLRRLKEDVLHDLPPKIIQDYYCELSELQKFLYDDFSKSRAKMEAEDVVRSNQDKDGEQTHVFQSLQYLRKLCNHPALVLKNDKEAIKDALTKSGVGAPSGHLSDIQHAPKLQALRQLLVDCGIGLAPGATGDATKSELVDTDETGTGAFSQHRVLIFCQMKQMLDIIERDLFKQHMPAVTYMRLDGGTDANKRHAVVQTFNADPSIDCLLLTTHVGGLGLTLTGADTVIFVEHDWNPMKDLQAMDRAHRIGQKKVVNVYRLITKGTLEEKIMGLQRFKLNIANSVVTQQNSGLSSMDTDLVLDLFKRTTEEEDAAAAAKKKDKDTAGAAPGQRNVLRGLEDLPPEEEYQELDLKSFMGSIGRQ</sequence>
<dbReference type="STRING" id="1077348.A0A2G8S9V9"/>
<dbReference type="Gene3D" id="3.40.50.10810">
    <property type="entry name" value="Tandem AAA-ATPase domain"/>
    <property type="match status" value="1"/>
</dbReference>
<keyword evidence="9" id="KW-0539">Nucleus</keyword>
<dbReference type="Proteomes" id="UP000230002">
    <property type="component" value="Unassembled WGS sequence"/>
</dbReference>
<feature type="compositionally biased region" description="Pro residues" evidence="12">
    <location>
        <begin position="204"/>
        <end position="214"/>
    </location>
</feature>
<feature type="compositionally biased region" description="Polar residues" evidence="12">
    <location>
        <begin position="321"/>
        <end position="335"/>
    </location>
</feature>
<comment type="similarity">
    <text evidence="2">Belongs to the SNF2/RAD54 helicase family.</text>
</comment>
<dbReference type="InterPro" id="IPR044078">
    <property type="entry name" value="Mot1_ATP-bd"/>
</dbReference>
<dbReference type="GO" id="GO:0005524">
    <property type="term" value="F:ATP binding"/>
    <property type="evidence" value="ECO:0007669"/>
    <property type="project" value="UniProtKB-KW"/>
</dbReference>
<gene>
    <name evidence="15" type="ORF">GSI_07250</name>
</gene>
<dbReference type="Gene3D" id="3.40.50.300">
    <property type="entry name" value="P-loop containing nucleotide triphosphate hydrolases"/>
    <property type="match status" value="1"/>
</dbReference>
<evidence type="ECO:0000256" key="1">
    <source>
        <dbReference type="ARBA" id="ARBA00004123"/>
    </source>
</evidence>
<keyword evidence="16" id="KW-1185">Reference proteome</keyword>
<evidence type="ECO:0000256" key="8">
    <source>
        <dbReference type="ARBA" id="ARBA00023125"/>
    </source>
</evidence>
<evidence type="ECO:0000313" key="16">
    <source>
        <dbReference type="Proteomes" id="UP000230002"/>
    </source>
</evidence>
<accession>A0A2G8S9V9</accession>
<keyword evidence="8" id="KW-0238">DNA-binding</keyword>
<dbReference type="InterPro" id="IPR049730">
    <property type="entry name" value="SNF2/RAD54-like_C"/>
</dbReference>
<dbReference type="Gene3D" id="1.25.10.10">
    <property type="entry name" value="Leucine-rich Repeat Variant"/>
    <property type="match status" value="2"/>
</dbReference>
<proteinExistence type="inferred from homology"/>
<dbReference type="PROSITE" id="PS51194">
    <property type="entry name" value="HELICASE_CTER"/>
    <property type="match status" value="1"/>
</dbReference>
<evidence type="ECO:0000256" key="10">
    <source>
        <dbReference type="ARBA" id="ARBA00073046"/>
    </source>
</evidence>
<evidence type="ECO:0000256" key="11">
    <source>
        <dbReference type="ARBA" id="ARBA00081329"/>
    </source>
</evidence>
<dbReference type="InterPro" id="IPR038718">
    <property type="entry name" value="SNF2-like_sf"/>
</dbReference>
<feature type="domain" description="Helicase ATP-binding" evidence="13">
    <location>
        <begin position="1369"/>
        <end position="1542"/>
    </location>
</feature>
<keyword evidence="5" id="KW-0378">Hydrolase</keyword>
<evidence type="ECO:0000256" key="9">
    <source>
        <dbReference type="ARBA" id="ARBA00023242"/>
    </source>
</evidence>
<comment type="caution">
    <text evidence="15">The sequence shown here is derived from an EMBL/GenBank/DDBJ whole genome shotgun (WGS) entry which is preliminary data.</text>
</comment>
<dbReference type="PROSITE" id="PS51192">
    <property type="entry name" value="HELICASE_ATP_BIND_1"/>
    <property type="match status" value="1"/>
</dbReference>
<dbReference type="FunFam" id="3.40.50.10810:FF:000009">
    <property type="entry name" value="B-TFIID TATA-box-binding protein-associated factor 1"/>
    <property type="match status" value="1"/>
</dbReference>
<dbReference type="InterPro" id="IPR044972">
    <property type="entry name" value="Mot1"/>
</dbReference>
<dbReference type="InterPro" id="IPR011989">
    <property type="entry name" value="ARM-like"/>
</dbReference>
<dbReference type="FunFam" id="3.40.50.300:FF:000428">
    <property type="entry name" value="TATA-binding protein-associated factor 172"/>
    <property type="match status" value="1"/>
</dbReference>
<evidence type="ECO:0000256" key="12">
    <source>
        <dbReference type="SAM" id="MobiDB-lite"/>
    </source>
</evidence>
<dbReference type="CDD" id="cd18793">
    <property type="entry name" value="SF2_C_SNF"/>
    <property type="match status" value="1"/>
</dbReference>
<reference evidence="15 16" key="1">
    <citation type="journal article" date="2015" name="Sci. Rep.">
        <title>Chromosome-level genome map provides insights into diverse defense mechanisms in the medicinal fungus Ganoderma sinense.</title>
        <authorList>
            <person name="Zhu Y."/>
            <person name="Xu J."/>
            <person name="Sun C."/>
            <person name="Zhou S."/>
            <person name="Xu H."/>
            <person name="Nelson D.R."/>
            <person name="Qian J."/>
            <person name="Song J."/>
            <person name="Luo H."/>
            <person name="Xiang L."/>
            <person name="Li Y."/>
            <person name="Xu Z."/>
            <person name="Ji A."/>
            <person name="Wang L."/>
            <person name="Lu S."/>
            <person name="Hayward A."/>
            <person name="Sun W."/>
            <person name="Li X."/>
            <person name="Schwartz D.C."/>
            <person name="Wang Y."/>
            <person name="Chen S."/>
        </authorList>
    </citation>
    <scope>NUCLEOTIDE SEQUENCE [LARGE SCALE GENOMIC DNA]</scope>
    <source>
        <strain evidence="15 16">ZZ0214-1</strain>
    </source>
</reference>
<evidence type="ECO:0000256" key="4">
    <source>
        <dbReference type="ARBA" id="ARBA00022741"/>
    </source>
</evidence>
<evidence type="ECO:0000259" key="13">
    <source>
        <dbReference type="PROSITE" id="PS51192"/>
    </source>
</evidence>
<dbReference type="InterPro" id="IPR022707">
    <property type="entry name" value="Mot1_central_dom"/>
</dbReference>
<dbReference type="GO" id="GO:0016887">
    <property type="term" value="F:ATP hydrolysis activity"/>
    <property type="evidence" value="ECO:0007669"/>
    <property type="project" value="InterPro"/>
</dbReference>
<dbReference type="InterPro" id="IPR014001">
    <property type="entry name" value="Helicase_ATP-bd"/>
</dbReference>
<dbReference type="InterPro" id="IPR000330">
    <property type="entry name" value="SNF2_N"/>
</dbReference>
<comment type="subcellular location">
    <subcellularLocation>
        <location evidence="1">Nucleus</location>
    </subcellularLocation>
</comment>
<dbReference type="SMART" id="SM00487">
    <property type="entry name" value="DEXDc"/>
    <property type="match status" value="1"/>
</dbReference>
<dbReference type="InterPro" id="IPR027417">
    <property type="entry name" value="P-loop_NTPase"/>
</dbReference>
<feature type="region of interest" description="Disordered" evidence="12">
    <location>
        <begin position="1900"/>
        <end position="1950"/>
    </location>
</feature>
<dbReference type="OrthoDB" id="10252227at2759"/>
<evidence type="ECO:0000256" key="2">
    <source>
        <dbReference type="ARBA" id="ARBA00007025"/>
    </source>
</evidence>
<dbReference type="InterPro" id="IPR001650">
    <property type="entry name" value="Helicase_C-like"/>
</dbReference>
<evidence type="ECO:0000256" key="6">
    <source>
        <dbReference type="ARBA" id="ARBA00022806"/>
    </source>
</evidence>
<evidence type="ECO:0000256" key="5">
    <source>
        <dbReference type="ARBA" id="ARBA00022801"/>
    </source>
</evidence>
<evidence type="ECO:0000259" key="14">
    <source>
        <dbReference type="PROSITE" id="PS51194"/>
    </source>
</evidence>
<dbReference type="PANTHER" id="PTHR36498">
    <property type="entry name" value="TATA-BINDING PROTEIN-ASSOCIATED FACTOR 172"/>
    <property type="match status" value="1"/>
</dbReference>
<feature type="region of interest" description="Disordered" evidence="12">
    <location>
        <begin position="194"/>
        <end position="342"/>
    </location>
</feature>
<protein>
    <recommendedName>
        <fullName evidence="10">TATA-binding protein-associated factor mot1</fullName>
    </recommendedName>
    <alternativeName>
        <fullName evidence="11">Modifier of transcription 1</fullName>
    </alternativeName>
</protein>
<dbReference type="SMART" id="SM00490">
    <property type="entry name" value="HELICc"/>
    <property type="match status" value="1"/>
</dbReference>
<feature type="compositionally biased region" description="Low complexity" evidence="12">
    <location>
        <begin position="248"/>
        <end position="261"/>
    </location>
</feature>
<dbReference type="Pfam" id="PF12054">
    <property type="entry name" value="DUF3535"/>
    <property type="match status" value="1"/>
</dbReference>
<evidence type="ECO:0000256" key="3">
    <source>
        <dbReference type="ARBA" id="ARBA00022737"/>
    </source>
</evidence>
<dbReference type="Pfam" id="PF00176">
    <property type="entry name" value="SNF2-rel_dom"/>
    <property type="match status" value="1"/>
</dbReference>
<dbReference type="GO" id="GO:0005634">
    <property type="term" value="C:nucleus"/>
    <property type="evidence" value="ECO:0007669"/>
    <property type="project" value="UniProtKB-SubCell"/>
</dbReference>
<dbReference type="SUPFAM" id="SSF52540">
    <property type="entry name" value="P-loop containing nucleoside triphosphate hydrolases"/>
    <property type="match status" value="2"/>
</dbReference>
<dbReference type="PANTHER" id="PTHR36498:SF1">
    <property type="entry name" value="TATA-BINDING PROTEIN-ASSOCIATED FACTOR 172"/>
    <property type="match status" value="1"/>
</dbReference>
<feature type="domain" description="Helicase C-terminal" evidence="14">
    <location>
        <begin position="1727"/>
        <end position="1880"/>
    </location>
</feature>
<dbReference type="Pfam" id="PF00271">
    <property type="entry name" value="Helicase_C"/>
    <property type="match status" value="1"/>
</dbReference>
<dbReference type="GO" id="GO:0017025">
    <property type="term" value="F:TBP-class protein binding"/>
    <property type="evidence" value="ECO:0007669"/>
    <property type="project" value="InterPro"/>
</dbReference>
<dbReference type="CDD" id="cd17999">
    <property type="entry name" value="DEXHc_Mot1"/>
    <property type="match status" value="1"/>
</dbReference>
<keyword evidence="7" id="KW-0067">ATP-binding</keyword>
<feature type="compositionally biased region" description="Basic and acidic residues" evidence="12">
    <location>
        <begin position="235"/>
        <end position="245"/>
    </location>
</feature>
<dbReference type="GO" id="GO:0004386">
    <property type="term" value="F:helicase activity"/>
    <property type="evidence" value="ECO:0007669"/>
    <property type="project" value="UniProtKB-KW"/>
</dbReference>
<keyword evidence="4" id="KW-0547">Nucleotide-binding</keyword>
<dbReference type="InterPro" id="IPR016024">
    <property type="entry name" value="ARM-type_fold"/>
</dbReference>